<protein>
    <recommendedName>
        <fullName evidence="2">NB-ARC domain-containing protein</fullName>
    </recommendedName>
</protein>
<evidence type="ECO:0000259" key="2">
    <source>
        <dbReference type="Pfam" id="PF00931"/>
    </source>
</evidence>
<dbReference type="EMBL" id="KI968694">
    <property type="protein sequence ID" value="EUN32278.1"/>
    <property type="molecule type" value="Genomic_DNA"/>
</dbReference>
<dbReference type="Gene3D" id="3.40.50.300">
    <property type="entry name" value="P-loop containing nucleotide triphosphate hydrolases"/>
    <property type="match status" value="1"/>
</dbReference>
<dbReference type="InterPro" id="IPR002182">
    <property type="entry name" value="NB-ARC"/>
</dbReference>
<dbReference type="PANTHER" id="PTHR46082:SF6">
    <property type="entry name" value="AAA+ ATPASE DOMAIN-CONTAINING PROTEIN-RELATED"/>
    <property type="match status" value="1"/>
</dbReference>
<dbReference type="RefSeq" id="XP_014561900.1">
    <property type="nucleotide sequence ID" value="XM_014706414.1"/>
</dbReference>
<reference evidence="3 4" key="1">
    <citation type="journal article" date="2013" name="PLoS Genet.">
        <title>Comparative genome structure, secondary metabolite, and effector coding capacity across Cochliobolus pathogens.</title>
        <authorList>
            <person name="Condon B.J."/>
            <person name="Leng Y."/>
            <person name="Wu D."/>
            <person name="Bushley K.E."/>
            <person name="Ohm R.A."/>
            <person name="Otillar R."/>
            <person name="Martin J."/>
            <person name="Schackwitz W."/>
            <person name="Grimwood J."/>
            <person name="MohdZainudin N."/>
            <person name="Xue C."/>
            <person name="Wang R."/>
            <person name="Manning V.A."/>
            <person name="Dhillon B."/>
            <person name="Tu Z.J."/>
            <person name="Steffenson B.J."/>
            <person name="Salamov A."/>
            <person name="Sun H."/>
            <person name="Lowry S."/>
            <person name="LaButti K."/>
            <person name="Han J."/>
            <person name="Copeland A."/>
            <person name="Lindquist E."/>
            <person name="Barry K."/>
            <person name="Schmutz J."/>
            <person name="Baker S.E."/>
            <person name="Ciuffetti L.M."/>
            <person name="Grigoriev I.V."/>
            <person name="Zhong S."/>
            <person name="Turgeon B.G."/>
        </authorList>
    </citation>
    <scope>NUCLEOTIDE SEQUENCE [LARGE SCALE GENOMIC DNA]</scope>
    <source>
        <strain evidence="3 4">FI3</strain>
    </source>
</reference>
<dbReference type="AlphaFoldDB" id="W7EPG3"/>
<name>W7EPG3_BIPV3</name>
<dbReference type="GO" id="GO:0043531">
    <property type="term" value="F:ADP binding"/>
    <property type="evidence" value="ECO:0007669"/>
    <property type="project" value="InterPro"/>
</dbReference>
<gene>
    <name evidence="3" type="ORF">COCVIDRAFT_85446</name>
</gene>
<dbReference type="SUPFAM" id="SSF52540">
    <property type="entry name" value="P-loop containing nucleoside triphosphate hydrolases"/>
    <property type="match status" value="1"/>
</dbReference>
<dbReference type="Proteomes" id="UP000054337">
    <property type="component" value="Unassembled WGS sequence"/>
</dbReference>
<sequence>MNFNFGSDRADNGLPAPHRQLEPFSTLPFAPDPDYVDRPDILAWARDKCAGNGARAALVGLGGVGISQIAIQYAHSIHDASPQTFVFWVHASTRARFKEAYKDIADQLQLPGKDEPKANVLQLVKNWLRDKRNGRWLMVLDNVDDVETFFPSRKRKRDETDTDSPTSLATYVPQSLNGSILVTSRSKDAASSLAGGHNRIREVLAMSIGEGLQLLRNKLYNPPLEESALKLLHALDHIPLAIIEAAAYINRCTNMTVSRYLDNFQKNKTNRVRLLKCDVVELRRDQSASSSILNTWQMSFEQIRHERESAADLLSLMSFFDSQGIPEWTLRRFRKYMVKATGVEDDEDEDQHQHQNQDEDKDEENGDDNDDCGFDEDLTTLRAYSLVSRTADNVCDMHALVQFCTRAWLSSHGDAERWEGEFIELMAQKLIAQEPLNVVVKNWEKWHQLFPHVELLFNSKPSGKDILLLWARVLKHAAFYLFEKGDYTAATQATVKILATEEKSLGPSDMTTLFTMSLLAVMFQSQGRHEEAVRPSQQALEAKMRELGEYHPSTLESVTHLASALRSQGKDDEAENLYQKALEDCKKELGEKHYSTLSTKSNLASLMCSRKNHSGAENLYQENRYSEAEKLLQEVLGVGKKELRERHSLILRSMSDMSGILSAQGRYRESEKLYREALEISTKKLGERHLARSLHRLHRYVEATKLYQQAHNELTEQYGSHHPYTVRFHLLLEIIQKEMELARLSGEAHGQQIEDSL</sequence>
<dbReference type="SUPFAM" id="SSF48452">
    <property type="entry name" value="TPR-like"/>
    <property type="match status" value="2"/>
</dbReference>
<dbReference type="HOGENOM" id="CLU_000288_125_8_1"/>
<dbReference type="OrthoDB" id="20872at2759"/>
<feature type="region of interest" description="Disordered" evidence="1">
    <location>
        <begin position="343"/>
        <end position="372"/>
    </location>
</feature>
<dbReference type="Pfam" id="PF13374">
    <property type="entry name" value="TPR_10"/>
    <property type="match status" value="1"/>
</dbReference>
<evidence type="ECO:0000313" key="4">
    <source>
        <dbReference type="Proteomes" id="UP000054337"/>
    </source>
</evidence>
<evidence type="ECO:0000256" key="1">
    <source>
        <dbReference type="SAM" id="MobiDB-lite"/>
    </source>
</evidence>
<keyword evidence="4" id="KW-1185">Reference proteome</keyword>
<dbReference type="InterPro" id="IPR027417">
    <property type="entry name" value="P-loop_NTPase"/>
</dbReference>
<feature type="domain" description="NB-ARC" evidence="2">
    <location>
        <begin position="57"/>
        <end position="220"/>
    </location>
</feature>
<accession>W7EPG3</accession>
<organism evidence="3 4">
    <name type="scientific">Bipolaris victoriae (strain FI3)</name>
    <name type="common">Victoria blight of oats agent</name>
    <name type="synonym">Cochliobolus victoriae</name>
    <dbReference type="NCBI Taxonomy" id="930091"/>
    <lineage>
        <taxon>Eukaryota</taxon>
        <taxon>Fungi</taxon>
        <taxon>Dikarya</taxon>
        <taxon>Ascomycota</taxon>
        <taxon>Pezizomycotina</taxon>
        <taxon>Dothideomycetes</taxon>
        <taxon>Pleosporomycetidae</taxon>
        <taxon>Pleosporales</taxon>
        <taxon>Pleosporineae</taxon>
        <taxon>Pleosporaceae</taxon>
        <taxon>Bipolaris</taxon>
    </lineage>
</organism>
<proteinExistence type="predicted"/>
<dbReference type="GeneID" id="26258294"/>
<dbReference type="PANTHER" id="PTHR46082">
    <property type="entry name" value="ATP/GTP-BINDING PROTEIN-RELATED"/>
    <property type="match status" value="1"/>
</dbReference>
<dbReference type="InterPro" id="IPR011990">
    <property type="entry name" value="TPR-like_helical_dom_sf"/>
</dbReference>
<feature type="compositionally biased region" description="Acidic residues" evidence="1">
    <location>
        <begin position="359"/>
        <end position="372"/>
    </location>
</feature>
<dbReference type="InterPro" id="IPR053137">
    <property type="entry name" value="NLR-like"/>
</dbReference>
<dbReference type="Pfam" id="PF00931">
    <property type="entry name" value="NB-ARC"/>
    <property type="match status" value="1"/>
</dbReference>
<feature type="region of interest" description="Disordered" evidence="1">
    <location>
        <begin position="1"/>
        <end position="25"/>
    </location>
</feature>
<dbReference type="Pfam" id="PF13424">
    <property type="entry name" value="TPR_12"/>
    <property type="match status" value="2"/>
</dbReference>
<dbReference type="Gene3D" id="1.25.40.10">
    <property type="entry name" value="Tetratricopeptide repeat domain"/>
    <property type="match status" value="2"/>
</dbReference>
<evidence type="ECO:0000313" key="3">
    <source>
        <dbReference type="EMBL" id="EUN32278.1"/>
    </source>
</evidence>